<dbReference type="EMBL" id="AVPH01000237">
    <property type="protein sequence ID" value="ERE06039.1"/>
    <property type="molecule type" value="Genomic_DNA"/>
</dbReference>
<reference evidence="2 3" key="1">
    <citation type="journal article" date="2013" name="Genome Announc.">
        <title>Genome Sequence of the Pigment-Producing Bacterium Pseudogulbenkiania ferrooxidans, Isolated from Loktak Lake.</title>
        <authorList>
            <person name="Puranik S."/>
            <person name="Talkal R."/>
            <person name="Qureshi A."/>
            <person name="Khardenavis A."/>
            <person name="Kapley A."/>
            <person name="Purohit H.J."/>
        </authorList>
    </citation>
    <scope>NUCLEOTIDE SEQUENCE [LARGE SCALE GENOMIC DNA]</scope>
    <source>
        <strain evidence="2 3">EGD-HP2</strain>
    </source>
</reference>
<dbReference type="RefSeq" id="WP_021477426.1">
    <property type="nucleotide sequence ID" value="NZ_AVPH01000237.1"/>
</dbReference>
<evidence type="ECO:0000313" key="2">
    <source>
        <dbReference type="EMBL" id="ERE06039.1"/>
    </source>
</evidence>
<feature type="signal peptide" evidence="1">
    <location>
        <begin position="1"/>
        <end position="19"/>
    </location>
</feature>
<proteinExistence type="predicted"/>
<sequence length="126" mass="13827">MKKLIATLCLLCLALPALAGRLLPDGLVVGRLAGVDDSGIEFVRSDRTLLQRLSALIAIEPQHFALATGLRVFDEHNRFLLSGQLNALKGRTIGVTFDQQGNINRIWALGDDEIEAQKQRQAQIQP</sequence>
<feature type="chain" id="PRO_5046059929" evidence="1">
    <location>
        <begin position="20"/>
        <end position="126"/>
    </location>
</feature>
<name>A0ABP2XKM1_9NEIS</name>
<evidence type="ECO:0000313" key="3">
    <source>
        <dbReference type="Proteomes" id="UP000016426"/>
    </source>
</evidence>
<evidence type="ECO:0000256" key="1">
    <source>
        <dbReference type="SAM" id="SignalP"/>
    </source>
</evidence>
<keyword evidence="1" id="KW-0732">Signal</keyword>
<dbReference type="Proteomes" id="UP000016426">
    <property type="component" value="Unassembled WGS sequence"/>
</dbReference>
<gene>
    <name evidence="2" type="ORF">O166_09375</name>
</gene>
<keyword evidence="3" id="KW-1185">Reference proteome</keyword>
<protein>
    <submittedName>
        <fullName evidence="2">Uncharacterized protein</fullName>
    </submittedName>
</protein>
<comment type="caution">
    <text evidence="2">The sequence shown here is derived from an EMBL/GenBank/DDBJ whole genome shotgun (WGS) entry which is preliminary data.</text>
</comment>
<organism evidence="2 3">
    <name type="scientific">Pseudogulbenkiania ferrooxidans EGD-HP2</name>
    <dbReference type="NCBI Taxonomy" id="1388764"/>
    <lineage>
        <taxon>Bacteria</taxon>
        <taxon>Pseudomonadati</taxon>
        <taxon>Pseudomonadota</taxon>
        <taxon>Betaproteobacteria</taxon>
        <taxon>Neisseriales</taxon>
        <taxon>Chromobacteriaceae</taxon>
        <taxon>Pseudogulbenkiania</taxon>
    </lineage>
</organism>
<accession>A0ABP2XKM1</accession>